<feature type="domain" description="DYW" evidence="4">
    <location>
        <begin position="774"/>
        <end position="852"/>
    </location>
</feature>
<dbReference type="Proteomes" id="UP000327013">
    <property type="component" value="Chromosome 5"/>
</dbReference>
<dbReference type="PROSITE" id="PS51375">
    <property type="entry name" value="PPR"/>
    <property type="match status" value="7"/>
</dbReference>
<dbReference type="NCBIfam" id="TIGR00756">
    <property type="entry name" value="PPR"/>
    <property type="match status" value="7"/>
</dbReference>
<organism evidence="5 6">
    <name type="scientific">Carpinus fangiana</name>
    <dbReference type="NCBI Taxonomy" id="176857"/>
    <lineage>
        <taxon>Eukaryota</taxon>
        <taxon>Viridiplantae</taxon>
        <taxon>Streptophyta</taxon>
        <taxon>Embryophyta</taxon>
        <taxon>Tracheophyta</taxon>
        <taxon>Spermatophyta</taxon>
        <taxon>Magnoliopsida</taxon>
        <taxon>eudicotyledons</taxon>
        <taxon>Gunneridae</taxon>
        <taxon>Pentapetalae</taxon>
        <taxon>rosids</taxon>
        <taxon>fabids</taxon>
        <taxon>Fagales</taxon>
        <taxon>Betulaceae</taxon>
        <taxon>Carpinus</taxon>
    </lineage>
</organism>
<dbReference type="FunFam" id="1.25.40.10:FF:000427">
    <property type="entry name" value="Pentatricopeptide repeat-containing protein chloroplastic"/>
    <property type="match status" value="1"/>
</dbReference>
<dbReference type="Pfam" id="PF20431">
    <property type="entry name" value="E_motif"/>
    <property type="match status" value="1"/>
</dbReference>
<dbReference type="Pfam" id="PF14432">
    <property type="entry name" value="DYW_deaminase"/>
    <property type="match status" value="1"/>
</dbReference>
<sequence>MTAASPTVFSSLSLPTRKPTNTPIHKSFSIRTESIFSLLKSCSNIREFSRIHAHLITTNLIHDPLIASHVLGFFISNENLNYARRIFSQTYDPETVIWNTLIESQLKNGSPGAVFSIYSHMVTRGIPLDVSTFHFLIHACSSVSAFRQGSEVHSRILKSGFGVNRSLNNNLMGFYSKGGSLKEVHQLFDKFPDRDVISWNTMISCYVRQGMPCEALGLFWEMKVNGVKPDEITMVSLVSACTKLRDLKMGEKLHLYVEENELEISGNLLNCLVDMYIKCGEMEKAQELVARCKSEVDVVLCTTLVSGYVKSNKIDAARHLFEQMGEKNLISWTTMISGYVQRDYYYESLELFREMIFENVKPDEVVLVTALSACAHVKDRELGRSIHNLIMKYGMIVDGFLGNALIDHYAKCERLDEACKIFEQLPCKSVVSWNSMLDGFCRSGDIERARAFFNEIPEKDVISWNTLIKCYAMFHRYGELFKLFNDMQISNVKPDKLTLVSLLSSCASVGALNHGIWIHVYIKKNHIELDNMLGTALIDMYGKCGSIEKAYELFSEMTEKNVFVWTAMIAAHAMEGQAWKAVDLFLLMEEKAIEPDHVTFIALLSACSHGGLIDEGYKYFDRMTNVYKIVPKIQHYGCMVDLLGRVGKLEEALKLINSMPIEPDVSMWSALMRACGSHLNVDLAEHAFKHLTEIDPLNDAAHVLLANIYAKAGRWDDVSWVRKKLHEAGVQKQPGCSLIEQNGVVHEFRAGDFSNPQSVEIYSMLDELEEILPKEELEEASSKHSEKLAIAFGFISSPAGTPIRVVNNQRICGGCHLAMKIISQVYDREIVIRDNYRFHRFRDGYCSCKDYW</sequence>
<feature type="repeat" description="PPR" evidence="3">
    <location>
        <begin position="429"/>
        <end position="463"/>
    </location>
</feature>
<dbReference type="GO" id="GO:0008270">
    <property type="term" value="F:zinc ion binding"/>
    <property type="evidence" value="ECO:0007669"/>
    <property type="project" value="InterPro"/>
</dbReference>
<dbReference type="InterPro" id="IPR002885">
    <property type="entry name" value="PPR_rpt"/>
</dbReference>
<feature type="repeat" description="PPR" evidence="3">
    <location>
        <begin position="530"/>
        <end position="560"/>
    </location>
</feature>
<dbReference type="GO" id="GO:0003723">
    <property type="term" value="F:RNA binding"/>
    <property type="evidence" value="ECO:0007669"/>
    <property type="project" value="InterPro"/>
</dbReference>
<gene>
    <name evidence="5" type="ORF">FH972_013225</name>
</gene>
<feature type="repeat" description="PPR" evidence="3">
    <location>
        <begin position="561"/>
        <end position="595"/>
    </location>
</feature>
<dbReference type="FunFam" id="1.25.40.10:FF:000184">
    <property type="entry name" value="Pentatricopeptide repeat-containing protein, chloroplastic"/>
    <property type="match status" value="1"/>
</dbReference>
<evidence type="ECO:0000256" key="1">
    <source>
        <dbReference type="ARBA" id="ARBA00006643"/>
    </source>
</evidence>
<feature type="repeat" description="PPR" evidence="3">
    <location>
        <begin position="195"/>
        <end position="229"/>
    </location>
</feature>
<feature type="repeat" description="PPR" evidence="3">
    <location>
        <begin position="297"/>
        <end position="327"/>
    </location>
</feature>
<dbReference type="InterPro" id="IPR046960">
    <property type="entry name" value="PPR_At4g14850-like_plant"/>
</dbReference>
<dbReference type="PANTHER" id="PTHR47926">
    <property type="entry name" value="PENTATRICOPEPTIDE REPEAT-CONTAINING PROTEIN"/>
    <property type="match status" value="1"/>
</dbReference>
<dbReference type="OrthoDB" id="9990610at2759"/>
<evidence type="ECO:0000313" key="6">
    <source>
        <dbReference type="Proteomes" id="UP000327013"/>
    </source>
</evidence>
<proteinExistence type="inferred from homology"/>
<dbReference type="InterPro" id="IPR046848">
    <property type="entry name" value="E_motif"/>
</dbReference>
<accession>A0A5N6R725</accession>
<dbReference type="SUPFAM" id="SSF48452">
    <property type="entry name" value="TPR-like"/>
    <property type="match status" value="1"/>
</dbReference>
<dbReference type="PANTHER" id="PTHR47926:SF436">
    <property type="entry name" value="PENTATRICOPEPTIDE REPEAT-CONTAINING PROTEIN ELI1, CHLOROPLASTIC-LIKE ISOFORM X2"/>
    <property type="match status" value="1"/>
</dbReference>
<dbReference type="AlphaFoldDB" id="A0A5N6R725"/>
<reference evidence="5 6" key="1">
    <citation type="submission" date="2019-06" db="EMBL/GenBank/DDBJ databases">
        <title>A chromosomal-level reference genome of Carpinus fangiana (Coryloideae, Betulaceae).</title>
        <authorList>
            <person name="Yang X."/>
            <person name="Wang Z."/>
            <person name="Zhang L."/>
            <person name="Hao G."/>
            <person name="Liu J."/>
            <person name="Yang Y."/>
        </authorList>
    </citation>
    <scope>NUCLEOTIDE SEQUENCE [LARGE SCALE GENOMIC DNA]</scope>
    <source>
        <strain evidence="5">Cfa_2016G</strain>
        <tissue evidence="5">Leaf</tissue>
    </source>
</reference>
<name>A0A5N6R725_9ROSI</name>
<feature type="repeat" description="PPR" evidence="3">
    <location>
        <begin position="328"/>
        <end position="362"/>
    </location>
</feature>
<keyword evidence="2" id="KW-0677">Repeat</keyword>
<evidence type="ECO:0000256" key="2">
    <source>
        <dbReference type="ARBA" id="ARBA00022737"/>
    </source>
</evidence>
<feature type="repeat" description="PPR" evidence="3">
    <location>
        <begin position="94"/>
        <end position="128"/>
    </location>
</feature>
<protein>
    <recommendedName>
        <fullName evidence="4">DYW domain-containing protein</fullName>
    </recommendedName>
</protein>
<dbReference type="Pfam" id="PF12854">
    <property type="entry name" value="PPR_1"/>
    <property type="match status" value="1"/>
</dbReference>
<evidence type="ECO:0000256" key="3">
    <source>
        <dbReference type="PROSITE-ProRule" id="PRU00708"/>
    </source>
</evidence>
<dbReference type="Pfam" id="PF13041">
    <property type="entry name" value="PPR_2"/>
    <property type="match status" value="4"/>
</dbReference>
<comment type="similarity">
    <text evidence="1">Belongs to the PPR family. PCMP-H subfamily.</text>
</comment>
<evidence type="ECO:0000313" key="5">
    <source>
        <dbReference type="EMBL" id="KAE8056451.1"/>
    </source>
</evidence>
<evidence type="ECO:0000259" key="4">
    <source>
        <dbReference type="Pfam" id="PF14432"/>
    </source>
</evidence>
<dbReference type="GO" id="GO:0009451">
    <property type="term" value="P:RNA modification"/>
    <property type="evidence" value="ECO:0007669"/>
    <property type="project" value="InterPro"/>
</dbReference>
<dbReference type="Gene3D" id="1.25.40.10">
    <property type="entry name" value="Tetratricopeptide repeat domain"/>
    <property type="match status" value="6"/>
</dbReference>
<dbReference type="EMBL" id="CM017325">
    <property type="protein sequence ID" value="KAE8056451.1"/>
    <property type="molecule type" value="Genomic_DNA"/>
</dbReference>
<dbReference type="InterPro" id="IPR011990">
    <property type="entry name" value="TPR-like_helical_dom_sf"/>
</dbReference>
<dbReference type="FunFam" id="1.25.40.10:FF:000333">
    <property type="entry name" value="Pentatricopeptide repeat-containing protein"/>
    <property type="match status" value="1"/>
</dbReference>
<keyword evidence="6" id="KW-1185">Reference proteome</keyword>
<dbReference type="FunFam" id="1.25.40.10:FF:000348">
    <property type="entry name" value="Pentatricopeptide repeat-containing protein chloroplastic"/>
    <property type="match status" value="1"/>
</dbReference>
<dbReference type="Pfam" id="PF01535">
    <property type="entry name" value="PPR"/>
    <property type="match status" value="5"/>
</dbReference>
<dbReference type="InterPro" id="IPR032867">
    <property type="entry name" value="DYW_dom"/>
</dbReference>